<keyword evidence="3" id="KW-0813">Transport</keyword>
<feature type="transmembrane region" description="Helical" evidence="8">
    <location>
        <begin position="21"/>
        <end position="40"/>
    </location>
</feature>
<dbReference type="RefSeq" id="WP_090148683.1">
    <property type="nucleotide sequence ID" value="NZ_FNAN01000005.1"/>
</dbReference>
<dbReference type="Gene3D" id="3.40.1710.10">
    <property type="entry name" value="abc type-2 transporter like domain"/>
    <property type="match status" value="1"/>
</dbReference>
<dbReference type="Pfam" id="PF12698">
    <property type="entry name" value="ABC2_membrane_3"/>
    <property type="match status" value="1"/>
</dbReference>
<dbReference type="EMBL" id="FNAN01000005">
    <property type="protein sequence ID" value="SDE48208.1"/>
    <property type="molecule type" value="Genomic_DNA"/>
</dbReference>
<dbReference type="PANTHER" id="PTHR30294:SF29">
    <property type="entry name" value="MULTIDRUG ABC TRANSPORTER PERMEASE YBHS-RELATED"/>
    <property type="match status" value="1"/>
</dbReference>
<dbReference type="InterPro" id="IPR051449">
    <property type="entry name" value="ABC-2_transporter_component"/>
</dbReference>
<feature type="transmembrane region" description="Helical" evidence="8">
    <location>
        <begin position="347"/>
        <end position="367"/>
    </location>
</feature>
<keyword evidence="5 8" id="KW-0812">Transmembrane</keyword>
<evidence type="ECO:0000256" key="1">
    <source>
        <dbReference type="ARBA" id="ARBA00004651"/>
    </source>
</evidence>
<feature type="transmembrane region" description="Helical" evidence="8">
    <location>
        <begin position="180"/>
        <end position="203"/>
    </location>
</feature>
<dbReference type="Proteomes" id="UP000198748">
    <property type="component" value="Unassembled WGS sequence"/>
</dbReference>
<feature type="transmembrane region" description="Helical" evidence="8">
    <location>
        <begin position="260"/>
        <end position="280"/>
    </location>
</feature>
<evidence type="ECO:0000256" key="5">
    <source>
        <dbReference type="ARBA" id="ARBA00022692"/>
    </source>
</evidence>
<evidence type="ECO:0000256" key="3">
    <source>
        <dbReference type="ARBA" id="ARBA00022448"/>
    </source>
</evidence>
<comment type="subcellular location">
    <subcellularLocation>
        <location evidence="1">Cell membrane</location>
        <topology evidence="1">Multi-pass membrane protein</topology>
    </subcellularLocation>
</comment>
<proteinExistence type="inferred from homology"/>
<dbReference type="PROSITE" id="PS51012">
    <property type="entry name" value="ABC_TM2"/>
    <property type="match status" value="1"/>
</dbReference>
<dbReference type="STRING" id="659014.SAMN04487996_105164"/>
<accession>A0A1G7D981</accession>
<dbReference type="AlphaFoldDB" id="A0A1G7D981"/>
<evidence type="ECO:0000256" key="6">
    <source>
        <dbReference type="ARBA" id="ARBA00022989"/>
    </source>
</evidence>
<feature type="domain" description="ABC transmembrane type-2" evidence="9">
    <location>
        <begin position="146"/>
        <end position="372"/>
    </location>
</feature>
<keyword evidence="6 8" id="KW-1133">Transmembrane helix</keyword>
<dbReference type="InterPro" id="IPR047817">
    <property type="entry name" value="ABC2_TM_bact-type"/>
</dbReference>
<feature type="transmembrane region" description="Helical" evidence="8">
    <location>
        <begin position="230"/>
        <end position="254"/>
    </location>
</feature>
<keyword evidence="4" id="KW-1003">Cell membrane</keyword>
<evidence type="ECO:0000256" key="4">
    <source>
        <dbReference type="ARBA" id="ARBA00022475"/>
    </source>
</evidence>
<reference evidence="11" key="1">
    <citation type="submission" date="2016-10" db="EMBL/GenBank/DDBJ databases">
        <authorList>
            <person name="Varghese N."/>
            <person name="Submissions S."/>
        </authorList>
    </citation>
    <scope>NUCLEOTIDE SEQUENCE [LARGE SCALE GENOMIC DNA]</scope>
    <source>
        <strain evidence="11">DSM 25329</strain>
    </source>
</reference>
<evidence type="ECO:0000313" key="10">
    <source>
        <dbReference type="EMBL" id="SDE48208.1"/>
    </source>
</evidence>
<feature type="transmembrane region" description="Helical" evidence="8">
    <location>
        <begin position="292"/>
        <end position="311"/>
    </location>
</feature>
<protein>
    <submittedName>
        <fullName evidence="10">ABC-2 type transport system permease protein</fullName>
    </submittedName>
</protein>
<comment type="similarity">
    <text evidence="2">Belongs to the ABC-2 integral membrane protein family.</text>
</comment>
<sequence length="373" mass="42212">MRTLRFLLRKEFRQIFRDKSIVAMIFFMPMVQLILMPLAADYEVRNINLSIVDHDKSPYSQKLISKIVASGYFRLTGYNASFKEAFGLIESDRADLILEIPHDFERNLIREDHHEKLFVAVNAINGTKASLGGSYLGSIIGDFNADIRMQLVTPPRFSQFPMIEVVASNWFNPVLNYKVFIVPGILAILVTMVGGFLSALNIVREKEIGTIEQINVTPIQKHIFILGKLIPFWVLANIVFTIGLLVARFVYGIVPVGSLLTLYAFISVYLLAVLGFGLLVSTFCDTQQQAMFIMFFFMMLFILLGGLFTSIDSMPDWAKVITRVNPVRYMIEVMRMVILKGSSFKDVLPHVGVVALMALVLNSWAVLNYKKTN</sequence>
<name>A0A1G7D981_9BACT</name>
<dbReference type="GO" id="GO:0005886">
    <property type="term" value="C:plasma membrane"/>
    <property type="evidence" value="ECO:0007669"/>
    <property type="project" value="UniProtKB-SubCell"/>
</dbReference>
<dbReference type="PANTHER" id="PTHR30294">
    <property type="entry name" value="MEMBRANE COMPONENT OF ABC TRANSPORTER YHHJ-RELATED"/>
    <property type="match status" value="1"/>
</dbReference>
<evidence type="ECO:0000313" key="11">
    <source>
        <dbReference type="Proteomes" id="UP000198748"/>
    </source>
</evidence>
<evidence type="ECO:0000259" key="9">
    <source>
        <dbReference type="PROSITE" id="PS51012"/>
    </source>
</evidence>
<dbReference type="InterPro" id="IPR013525">
    <property type="entry name" value="ABC2_TM"/>
</dbReference>
<keyword evidence="11" id="KW-1185">Reference proteome</keyword>
<dbReference type="GO" id="GO:0140359">
    <property type="term" value="F:ABC-type transporter activity"/>
    <property type="evidence" value="ECO:0007669"/>
    <property type="project" value="InterPro"/>
</dbReference>
<evidence type="ECO:0000256" key="7">
    <source>
        <dbReference type="ARBA" id="ARBA00023136"/>
    </source>
</evidence>
<dbReference type="OrthoDB" id="9808686at2"/>
<evidence type="ECO:0000256" key="2">
    <source>
        <dbReference type="ARBA" id="ARBA00007783"/>
    </source>
</evidence>
<keyword evidence="7 8" id="KW-0472">Membrane</keyword>
<evidence type="ECO:0000256" key="8">
    <source>
        <dbReference type="SAM" id="Phobius"/>
    </source>
</evidence>
<gene>
    <name evidence="10" type="ORF">SAMN04487996_105164</name>
</gene>
<organism evidence="10 11">
    <name type="scientific">Dyadobacter soli</name>
    <dbReference type="NCBI Taxonomy" id="659014"/>
    <lineage>
        <taxon>Bacteria</taxon>
        <taxon>Pseudomonadati</taxon>
        <taxon>Bacteroidota</taxon>
        <taxon>Cytophagia</taxon>
        <taxon>Cytophagales</taxon>
        <taxon>Spirosomataceae</taxon>
        <taxon>Dyadobacter</taxon>
    </lineage>
</organism>